<dbReference type="EMBL" id="GG662628">
    <property type="protein sequence ID" value="EWS73353.1"/>
    <property type="molecule type" value="Genomic_DNA"/>
</dbReference>
<keyword evidence="2" id="KW-1185">Reference proteome</keyword>
<sequence>MFQIQNNNQLYFLYYIQMSKKRKCNRLSFQKLHYSKKKNIIKKIPNFIYYRQSQTHFNLKHNFRKQIYTNQIISLLITINSQILEKIPFEKLYFKISKRKKIKKYKDQKLYLNINLIKYI</sequence>
<dbReference type="AlphaFoldDB" id="W7XAD7"/>
<proteinExistence type="predicted"/>
<protein>
    <submittedName>
        <fullName evidence="1">Uncharacterized protein</fullName>
    </submittedName>
</protein>
<dbReference type="Proteomes" id="UP000009168">
    <property type="component" value="Unassembled WGS sequence"/>
</dbReference>
<evidence type="ECO:0000313" key="1">
    <source>
        <dbReference type="EMBL" id="EWS73353.1"/>
    </source>
</evidence>
<evidence type="ECO:0000313" key="2">
    <source>
        <dbReference type="Proteomes" id="UP000009168"/>
    </source>
</evidence>
<dbReference type="KEGG" id="tet:TTHERM_000798139"/>
<dbReference type="InParanoid" id="W7XAD7"/>
<dbReference type="RefSeq" id="XP_012654125.1">
    <property type="nucleotide sequence ID" value="XM_012798671.1"/>
</dbReference>
<name>W7XAD7_TETTS</name>
<gene>
    <name evidence="1" type="ORF">TTHERM_000798139</name>
</gene>
<reference evidence="2" key="1">
    <citation type="journal article" date="2006" name="PLoS Biol.">
        <title>Macronuclear genome sequence of the ciliate Tetrahymena thermophila, a model eukaryote.</title>
        <authorList>
            <person name="Eisen J.A."/>
            <person name="Coyne R.S."/>
            <person name="Wu M."/>
            <person name="Wu D."/>
            <person name="Thiagarajan M."/>
            <person name="Wortman J.R."/>
            <person name="Badger J.H."/>
            <person name="Ren Q."/>
            <person name="Amedeo P."/>
            <person name="Jones K.M."/>
            <person name="Tallon L.J."/>
            <person name="Delcher A.L."/>
            <person name="Salzberg S.L."/>
            <person name="Silva J.C."/>
            <person name="Haas B.J."/>
            <person name="Majoros W.H."/>
            <person name="Farzad M."/>
            <person name="Carlton J.M."/>
            <person name="Smith R.K. Jr."/>
            <person name="Garg J."/>
            <person name="Pearlman R.E."/>
            <person name="Karrer K.M."/>
            <person name="Sun L."/>
            <person name="Manning G."/>
            <person name="Elde N.C."/>
            <person name="Turkewitz A.P."/>
            <person name="Asai D.J."/>
            <person name="Wilkes D.E."/>
            <person name="Wang Y."/>
            <person name="Cai H."/>
            <person name="Collins K."/>
            <person name="Stewart B.A."/>
            <person name="Lee S.R."/>
            <person name="Wilamowska K."/>
            <person name="Weinberg Z."/>
            <person name="Ruzzo W.L."/>
            <person name="Wloga D."/>
            <person name="Gaertig J."/>
            <person name="Frankel J."/>
            <person name="Tsao C.-C."/>
            <person name="Gorovsky M.A."/>
            <person name="Keeling P.J."/>
            <person name="Waller R.F."/>
            <person name="Patron N.J."/>
            <person name="Cherry J.M."/>
            <person name="Stover N.A."/>
            <person name="Krieger C.J."/>
            <person name="del Toro C."/>
            <person name="Ryder H.F."/>
            <person name="Williamson S.C."/>
            <person name="Barbeau R.A."/>
            <person name="Hamilton E.P."/>
            <person name="Orias E."/>
        </authorList>
    </citation>
    <scope>NUCLEOTIDE SEQUENCE [LARGE SCALE GENOMIC DNA]</scope>
    <source>
        <strain evidence="2">SB210</strain>
    </source>
</reference>
<organism evidence="1 2">
    <name type="scientific">Tetrahymena thermophila (strain SB210)</name>
    <dbReference type="NCBI Taxonomy" id="312017"/>
    <lineage>
        <taxon>Eukaryota</taxon>
        <taxon>Sar</taxon>
        <taxon>Alveolata</taxon>
        <taxon>Ciliophora</taxon>
        <taxon>Intramacronucleata</taxon>
        <taxon>Oligohymenophorea</taxon>
        <taxon>Hymenostomatida</taxon>
        <taxon>Tetrahymenina</taxon>
        <taxon>Tetrahymenidae</taxon>
        <taxon>Tetrahymena</taxon>
    </lineage>
</organism>
<dbReference type="GeneID" id="24440729"/>
<accession>W7XAD7</accession>